<comment type="caution">
    <text evidence="1">The sequence shown here is derived from an EMBL/GenBank/DDBJ whole genome shotgun (WGS) entry which is preliminary data.</text>
</comment>
<dbReference type="AlphaFoldDB" id="A0A7Y2H496"/>
<accession>A0A7Y2H496</accession>
<evidence type="ECO:0000313" key="2">
    <source>
        <dbReference type="Proteomes" id="UP000547674"/>
    </source>
</evidence>
<proteinExistence type="predicted"/>
<dbReference type="EMBL" id="JABDJR010000706">
    <property type="protein sequence ID" value="NNF08587.1"/>
    <property type="molecule type" value="Genomic_DNA"/>
</dbReference>
<reference evidence="1 2" key="1">
    <citation type="submission" date="2020-03" db="EMBL/GenBank/DDBJ databases">
        <title>Metabolic flexibility allows generalist bacteria to become dominant in a frequently disturbed ecosystem.</title>
        <authorList>
            <person name="Chen Y.-J."/>
            <person name="Leung P.M."/>
            <person name="Bay S.K."/>
            <person name="Hugenholtz P."/>
            <person name="Kessler A.J."/>
            <person name="Shelley G."/>
            <person name="Waite D.W."/>
            <person name="Cook P.L."/>
            <person name="Greening C."/>
        </authorList>
    </citation>
    <scope>NUCLEOTIDE SEQUENCE [LARGE SCALE GENOMIC DNA]</scope>
    <source>
        <strain evidence="1">SS_bin_28</strain>
    </source>
</reference>
<organism evidence="1 2">
    <name type="scientific">Eiseniibacteriota bacterium</name>
    <dbReference type="NCBI Taxonomy" id="2212470"/>
    <lineage>
        <taxon>Bacteria</taxon>
        <taxon>Candidatus Eiseniibacteriota</taxon>
    </lineage>
</organism>
<dbReference type="Proteomes" id="UP000547674">
    <property type="component" value="Unassembled WGS sequence"/>
</dbReference>
<sequence length="143" mass="16452">KLNMSVDRGFYNDGNDRLNFTAHGTREMYLPYQVKAGILVRHIEFRHFLDNGIWTPEKYWSRAGTLDMKIGNKDVWALSGGLELGFSREADFDRTFHAGYRLGFFKAWGPWILDASVGHSEGNLESTGGYNRTYTHLGLRMRL</sequence>
<evidence type="ECO:0000313" key="1">
    <source>
        <dbReference type="EMBL" id="NNF08587.1"/>
    </source>
</evidence>
<name>A0A7Y2H496_UNCEI</name>
<feature type="non-terminal residue" evidence="1">
    <location>
        <position position="1"/>
    </location>
</feature>
<gene>
    <name evidence="1" type="ORF">HKN21_17630</name>
</gene>
<protein>
    <submittedName>
        <fullName evidence="1">Uncharacterized protein</fullName>
    </submittedName>
</protein>